<evidence type="ECO:0000256" key="1">
    <source>
        <dbReference type="PROSITE-ProRule" id="PRU00339"/>
    </source>
</evidence>
<evidence type="ECO:0000313" key="3">
    <source>
        <dbReference type="Proteomes" id="UP001523543"/>
    </source>
</evidence>
<gene>
    <name evidence="2" type="ORF">NKW54_12175</name>
</gene>
<reference evidence="2 3" key="1">
    <citation type="submission" date="2022-06" db="EMBL/GenBank/DDBJ databases">
        <title>Acetobacer genomes from food samples.</title>
        <authorList>
            <person name="Sombolestani A."/>
        </authorList>
    </citation>
    <scope>NUCLEOTIDE SEQUENCE [LARGE SCALE GENOMIC DNA]</scope>
    <source>
        <strain evidence="2 3">R-83281</strain>
    </source>
</reference>
<dbReference type="Proteomes" id="UP001523543">
    <property type="component" value="Unassembled WGS sequence"/>
</dbReference>
<accession>A0ABT1ETI4</accession>
<dbReference type="RefSeq" id="WP_253550592.1">
    <property type="nucleotide sequence ID" value="NZ_JAMYZR010000025.1"/>
</dbReference>
<organism evidence="2 3">
    <name type="scientific">Acetobacter cerevisiae</name>
    <dbReference type="NCBI Taxonomy" id="178900"/>
    <lineage>
        <taxon>Bacteria</taxon>
        <taxon>Pseudomonadati</taxon>
        <taxon>Pseudomonadota</taxon>
        <taxon>Alphaproteobacteria</taxon>
        <taxon>Acetobacterales</taxon>
        <taxon>Acetobacteraceae</taxon>
        <taxon>Acetobacter</taxon>
    </lineage>
</organism>
<dbReference type="Pfam" id="PF13432">
    <property type="entry name" value="TPR_16"/>
    <property type="match status" value="1"/>
</dbReference>
<feature type="repeat" description="TPR" evidence="1">
    <location>
        <begin position="11"/>
        <end position="44"/>
    </location>
</feature>
<dbReference type="Gene3D" id="1.25.40.10">
    <property type="entry name" value="Tetratricopeptide repeat domain"/>
    <property type="match status" value="1"/>
</dbReference>
<dbReference type="InterPro" id="IPR011990">
    <property type="entry name" value="TPR-like_helical_dom_sf"/>
</dbReference>
<keyword evidence="3" id="KW-1185">Reference proteome</keyword>
<feature type="repeat" description="TPR" evidence="1">
    <location>
        <begin position="45"/>
        <end position="78"/>
    </location>
</feature>
<proteinExistence type="predicted"/>
<dbReference type="PROSITE" id="PS50005">
    <property type="entry name" value="TPR"/>
    <property type="match status" value="2"/>
</dbReference>
<evidence type="ECO:0000313" key="2">
    <source>
        <dbReference type="EMBL" id="MCP1246693.1"/>
    </source>
</evidence>
<protein>
    <submittedName>
        <fullName evidence="2">Tetratricopeptide repeat protein</fullName>
    </submittedName>
</protein>
<name>A0ABT1ETI4_9PROT</name>
<dbReference type="SUPFAM" id="SSF48452">
    <property type="entry name" value="TPR-like"/>
    <property type="match status" value="1"/>
</dbReference>
<keyword evidence="1" id="KW-0802">TPR repeat</keyword>
<comment type="caution">
    <text evidence="2">The sequence shown here is derived from an EMBL/GenBank/DDBJ whole genome shotgun (WGS) entry which is preliminary data.</text>
</comment>
<dbReference type="EMBL" id="JAMYZR010000025">
    <property type="protein sequence ID" value="MCP1246693.1"/>
    <property type="molecule type" value="Genomic_DNA"/>
</dbReference>
<dbReference type="InterPro" id="IPR019734">
    <property type="entry name" value="TPR_rpt"/>
</dbReference>
<sequence>MNYRAAIKPDATSWFHVAIAYISLGRPAEAIKAYEQTLAQDPNHAFAMFDLGGTYWNLGDREKALEVWLKACKRFPENENVGSVMACLGW</sequence>
<dbReference type="SMART" id="SM00028">
    <property type="entry name" value="TPR"/>
    <property type="match status" value="2"/>
</dbReference>